<proteinExistence type="predicted"/>
<name>H2EF73_9VIRU</name>
<gene>
    <name evidence="1" type="ORF">mv_R936</name>
</gene>
<organism evidence="1">
    <name type="scientific">Moumouvirus sp. 'Monve'</name>
    <dbReference type="NCBI Taxonomy" id="1128131"/>
    <lineage>
        <taxon>Viruses</taxon>
        <taxon>Varidnaviria</taxon>
        <taxon>Bamfordvirae</taxon>
        <taxon>Nucleocytoviricota</taxon>
        <taxon>Megaviricetes</taxon>
        <taxon>Imitervirales</taxon>
        <taxon>Mimiviridae</taxon>
        <taxon>Megamimivirinae</taxon>
        <taxon>Moumouvirus</taxon>
    </lineage>
</organism>
<dbReference type="EMBL" id="JN885999">
    <property type="protein sequence ID" value="AEX63138.1"/>
    <property type="molecule type" value="Genomic_DNA"/>
</dbReference>
<reference evidence="1" key="1">
    <citation type="submission" date="2011-10" db="EMBL/GenBank/DDBJ databases">
        <title>Provirophages and transpovirons: unique mobilome of giant viruses.</title>
        <authorList>
            <person name="Desnues C."/>
            <person name="LaScola B."/>
            <person name="Yutin N."/>
            <person name="Fournous G."/>
            <person name="Koonin E."/>
            <person name="Raoult D."/>
        </authorList>
    </citation>
    <scope>NUCLEOTIDE SEQUENCE</scope>
    <source>
        <strain evidence="1">Mv13-mv</strain>
    </source>
</reference>
<accession>H2EF73</accession>
<evidence type="ECO:0000313" key="1">
    <source>
        <dbReference type="EMBL" id="AEX63138.1"/>
    </source>
</evidence>
<sequence length="42" mass="5056">MSQFDLNKFLQNYKPKIIDFTPYLSLKNYGTINVLPKKYRKS</sequence>
<protein>
    <submittedName>
        <fullName evidence="1">Uncharacterized protein</fullName>
    </submittedName>
</protein>